<protein>
    <submittedName>
        <fullName evidence="1">Uncharacterized protein</fullName>
    </submittedName>
</protein>
<sequence length="225" mass="23334">MTTPSPTPTTTYPFRLFTYTNASPSPPSSYPTTYTDTTWLPPTSAGTACASATQYPRLQGPLGLQAGCVISNAEEVNKNAFWDMYACCPGHGIEAYGYSFSAGEEESEAGICMVQCRIEDEESTTWQQVGECLQKRVKEAVCAPRYEERYSDDAEMGSSSVLGTGTASSSVAASSGAETGSAGAIASASTSTGAASRGVVHVGSVKVGLFTFGLLALGSAAGMFL</sequence>
<dbReference type="Proteomes" id="UP000193240">
    <property type="component" value="Unassembled WGS sequence"/>
</dbReference>
<dbReference type="EMBL" id="KZ107838">
    <property type="protein sequence ID" value="OSS54018.1"/>
    <property type="molecule type" value="Genomic_DNA"/>
</dbReference>
<proteinExistence type="predicted"/>
<evidence type="ECO:0000313" key="2">
    <source>
        <dbReference type="Proteomes" id="UP000193240"/>
    </source>
</evidence>
<gene>
    <name evidence="1" type="ORF">B5807_00942</name>
</gene>
<evidence type="ECO:0000313" key="1">
    <source>
        <dbReference type="EMBL" id="OSS54018.1"/>
    </source>
</evidence>
<accession>A0A1Y2MFJ0</accession>
<organism evidence="1 2">
    <name type="scientific">Epicoccum nigrum</name>
    <name type="common">Soil fungus</name>
    <name type="synonym">Epicoccum purpurascens</name>
    <dbReference type="NCBI Taxonomy" id="105696"/>
    <lineage>
        <taxon>Eukaryota</taxon>
        <taxon>Fungi</taxon>
        <taxon>Dikarya</taxon>
        <taxon>Ascomycota</taxon>
        <taxon>Pezizomycotina</taxon>
        <taxon>Dothideomycetes</taxon>
        <taxon>Pleosporomycetidae</taxon>
        <taxon>Pleosporales</taxon>
        <taxon>Pleosporineae</taxon>
        <taxon>Didymellaceae</taxon>
        <taxon>Epicoccum</taxon>
    </lineage>
</organism>
<reference evidence="1 2" key="1">
    <citation type="journal article" date="2017" name="Genome Announc.">
        <title>Genome sequence of the saprophytic ascomycete Epicoccum nigrum ICMP 19927 strain isolated from New Zealand.</title>
        <authorList>
            <person name="Fokin M."/>
            <person name="Fleetwood D."/>
            <person name="Weir B.S."/>
            <person name="Villas-Boas S.G."/>
        </authorList>
    </citation>
    <scope>NUCLEOTIDE SEQUENCE [LARGE SCALE GENOMIC DNA]</scope>
    <source>
        <strain evidence="1 2">ICMP 19927</strain>
    </source>
</reference>
<dbReference type="AlphaFoldDB" id="A0A1Y2MFJ0"/>
<keyword evidence="2" id="KW-1185">Reference proteome</keyword>
<dbReference type="InParanoid" id="A0A1Y2MFJ0"/>
<dbReference type="OMA" id="TSICYAN"/>
<name>A0A1Y2MFJ0_EPING</name>